<sequence length="499" mass="58563">MTDNNNNNNKGHMTGYESIDADMVENSKAYCENSVTKDIKKSINNSNTEESRNCDEHDSLNNNESYIEGVELLKEDDSEEKDSYTDYSEDSDNEEETRKVLPERSSRGKRYSQLIGEEEEKDAKFWGHDTWEEDENDSGWSSEDEKIELEILGGVDSDYTDSSDNEYKSDDGKEEEEEEIARAEAEDYEYNSINKKWSNKKNKYLSKGKYEDPSLFLKSAQKDILKKVRDKLKNKKKRKNSDNIEKRLQKIIEPRTISVRASTLKKTQNLEEIIKKREEAKSINTLKRKQFLDENYIENDVNNDKNNGKINKNYYKKQKINKYTGHLSQEDRLKACKEIEKINIESLSQLEAIEEHKRYLDNTSSSIRKQFQSGPLSVYISWSSYLLMDFEKHKADEILKSDEYCREIIIYTDGNIPIKSNQNELTQDKENNRLCCIYGTPAKYLDPLTNKYFCNVEAFRAIRKDYYANSYNDFINEMNEIEELIKYNKNEINSSENLS</sequence>
<comment type="caution">
    <text evidence="4">The sequence shown here is derived from an EMBL/GenBank/DDBJ whole genome shotgun (WGS) entry which is preliminary data.</text>
</comment>
<feature type="compositionally biased region" description="Basic and acidic residues" evidence="2">
    <location>
        <begin position="121"/>
        <end position="130"/>
    </location>
</feature>
<dbReference type="SMART" id="SM00993">
    <property type="entry name" value="YL1_C"/>
    <property type="match status" value="1"/>
</dbReference>
<evidence type="ECO:0000259" key="3">
    <source>
        <dbReference type="SMART" id="SM00993"/>
    </source>
</evidence>
<evidence type="ECO:0000313" key="4">
    <source>
        <dbReference type="EMBL" id="KAK6588587.1"/>
    </source>
</evidence>
<comment type="similarity">
    <text evidence="1">Belongs to the VPS72/YL1 family.</text>
</comment>
<dbReference type="Pfam" id="PF08265">
    <property type="entry name" value="YL1_C"/>
    <property type="match status" value="1"/>
</dbReference>
<dbReference type="PANTHER" id="PTHR13275">
    <property type="entry name" value="YL-1 PROTEIN TRANSCRIPTION FACTOR-LIKE 1"/>
    <property type="match status" value="1"/>
</dbReference>
<name>A0AAV9XVE2_9CRYT</name>
<dbReference type="PANTHER" id="PTHR13275:SF4">
    <property type="entry name" value="VACUOLAR PROTEIN SORTING-ASSOCIATED PROTEIN 72 HOMOLOG"/>
    <property type="match status" value="1"/>
</dbReference>
<proteinExistence type="inferred from homology"/>
<feature type="region of interest" description="Disordered" evidence="2">
    <location>
        <begin position="37"/>
        <end position="182"/>
    </location>
</feature>
<evidence type="ECO:0000256" key="2">
    <source>
        <dbReference type="SAM" id="MobiDB-lite"/>
    </source>
</evidence>
<feature type="compositionally biased region" description="Basic and acidic residues" evidence="2">
    <location>
        <begin position="96"/>
        <end position="106"/>
    </location>
</feature>
<evidence type="ECO:0000256" key="1">
    <source>
        <dbReference type="ARBA" id="ARBA00006832"/>
    </source>
</evidence>
<dbReference type="EMBL" id="JAWDEY010000032">
    <property type="protein sequence ID" value="KAK6588587.1"/>
    <property type="molecule type" value="Genomic_DNA"/>
</dbReference>
<reference evidence="4 5" key="1">
    <citation type="submission" date="2023-10" db="EMBL/GenBank/DDBJ databases">
        <title>Comparative genomics analysis reveals potential genetic determinants of host preference in Cryptosporidium xiaoi.</title>
        <authorList>
            <person name="Xiao L."/>
            <person name="Li J."/>
        </authorList>
    </citation>
    <scope>NUCLEOTIDE SEQUENCE [LARGE SCALE GENOMIC DNA]</scope>
    <source>
        <strain evidence="4 5">52996</strain>
    </source>
</reference>
<dbReference type="AlphaFoldDB" id="A0AAV9XVE2"/>
<feature type="compositionally biased region" description="Basic and acidic residues" evidence="2">
    <location>
        <begin position="49"/>
        <end position="59"/>
    </location>
</feature>
<protein>
    <recommendedName>
        <fullName evidence="3">Vps72/YL1 C-terminal domain-containing protein</fullName>
    </recommendedName>
</protein>
<evidence type="ECO:0000313" key="5">
    <source>
        <dbReference type="Proteomes" id="UP001311799"/>
    </source>
</evidence>
<accession>A0AAV9XVE2</accession>
<gene>
    <name evidence="4" type="ORF">RS030_4507</name>
</gene>
<feature type="domain" description="Vps72/YL1 C-terminal" evidence="3">
    <location>
        <begin position="433"/>
        <end position="462"/>
    </location>
</feature>
<dbReference type="Proteomes" id="UP001311799">
    <property type="component" value="Unassembled WGS sequence"/>
</dbReference>
<dbReference type="InterPro" id="IPR046757">
    <property type="entry name" value="YL1_N"/>
</dbReference>
<organism evidence="4 5">
    <name type="scientific">Cryptosporidium xiaoi</name>
    <dbReference type="NCBI Taxonomy" id="659607"/>
    <lineage>
        <taxon>Eukaryota</taxon>
        <taxon>Sar</taxon>
        <taxon>Alveolata</taxon>
        <taxon>Apicomplexa</taxon>
        <taxon>Conoidasida</taxon>
        <taxon>Coccidia</taxon>
        <taxon>Eucoccidiorida</taxon>
        <taxon>Eimeriorina</taxon>
        <taxon>Cryptosporidiidae</taxon>
        <taxon>Cryptosporidium</taxon>
    </lineage>
</organism>
<dbReference type="Pfam" id="PF05764">
    <property type="entry name" value="YL1"/>
    <property type="match status" value="1"/>
</dbReference>
<dbReference type="GO" id="GO:0005634">
    <property type="term" value="C:nucleus"/>
    <property type="evidence" value="ECO:0007669"/>
    <property type="project" value="TreeGrafter"/>
</dbReference>
<keyword evidence="5" id="KW-1185">Reference proteome</keyword>
<dbReference type="InterPro" id="IPR013272">
    <property type="entry name" value="Vps72/YL1_C"/>
</dbReference>